<sequence length="1378" mass="158350">MKKALEFYEQAVLVDPTNNVLYANRSAIYLKLGETQKAIEEASHSIQLDPDWPKAYFRKGEALKEAKEYEKAIISYCQAIQFNNENEKFLNALIVCAKKSIITEFFNDAYKQMQELSLECSPFVVLSVIGQAFLIYENYDIAIQILKIALNIGSPSLKLKESTLGSLAKAYYEAGNLNKAIDYLELQLELVIELNDINSQIEIHDNIAKISTMQNDFDLALLHRDNQILLAERMGWSSYNFKRQRGELLEKMDNSQEALKCYEEMVKADTYNYDVNMKIGSLLMKKNLIDLALKAFEKANEGAKDKNSKLMALVRVGQCKLMLGDDEGLVEILNENLSSDNAEILGNILGMLCRSAESAGNVFNLYKMAKRQLKVGIESKNDAIQAEALYHLAVFYQLIENKETSKRLLNLSLKKIGEQNVSSTKQHIFMLSKLAKLEFESKNWANAIQITKQRLDLAPENEIEVQALAHADLIALYQETGEKEKRLEHLQKLENLQKKDANVSWIYETEYANYLMDDFQWMEAKYWLEQALVTVQETDNYEYESRLCKMLGIVHSKMLLHQEALVYLNQFLMIAQQQKNYSSMMDAHELLANSYFEMESWENASEHARCLSTLSNIFDKPNKKLRSFIILGKVFEIQGKTQIALKITLKARNLAEFLDLKEELAVCFGLLGKIYLHRGQYQKAMSNFCQQMKNFSFIEDPKIKCESLNYLIQEKADKNDTLWLAKLVKMQQNIAKSGDPNLQITVYRDSAQIQNQLGLVFDAICSLEHALMLSIEYEHNDTVKILLELCDFYRSAKCHLRAIKTLTNFVKIQNELCGPAIYYNLGVFYLKTGKFVQSLDTLKNCQDFDKVDNRFMYVLAIAYFKLTKPQKTLEWLNNFELSTTDAELRKKIQWDKCLVENCCKKTWETRFKVDNLLKQTFDFDVSIYLDELDLYDELNSSLLPQKAKIHQALYRRNYFLAAQLLASVAGKNQLIFEQTITDYFLGNHKTLMFSEVDYPESECALFGVIDMAYKLLPDSHLPPFYKKVITDIIQESGLILSTTDSNSLPPFIGYQTGDINQNSLLNYFVPSIQIMPEIALLSFGTEDPQDEHSIPSLEQVSTKELIVRISNSSIVYLNVDELDFDDCLLSHFPQKSSLKIVILTGTNQDNKMQILTEMFVRATSAVVLQVDRPMKQQILDMISNEIYVKLDVEKLRIKCDGKLFTANGYQNMKEIYGLSNAVRFVLFSTCKNTPLRTNHLPEKLQIAISRRIENIFLNSSGDLPSVDVQNLEKLARDRFPYLEVERFFAKNPKLSELIFADFLTPFEDKKETINADELLHSMKSFENKKKWRRARKTSVAARGYASDGEQFVTFSDKDLTDTESVSGAKIIGIDQDIL</sequence>
<proteinExistence type="predicted"/>
<evidence type="ECO:0000313" key="2">
    <source>
        <dbReference type="WBParaSite" id="JU765_v2.g13134.t1"/>
    </source>
</evidence>
<organism evidence="1 2">
    <name type="scientific">Panagrolaimus sp. JU765</name>
    <dbReference type="NCBI Taxonomy" id="591449"/>
    <lineage>
        <taxon>Eukaryota</taxon>
        <taxon>Metazoa</taxon>
        <taxon>Ecdysozoa</taxon>
        <taxon>Nematoda</taxon>
        <taxon>Chromadorea</taxon>
        <taxon>Rhabditida</taxon>
        <taxon>Tylenchina</taxon>
        <taxon>Panagrolaimomorpha</taxon>
        <taxon>Panagrolaimoidea</taxon>
        <taxon>Panagrolaimidae</taxon>
        <taxon>Panagrolaimus</taxon>
    </lineage>
</organism>
<dbReference type="WBParaSite" id="JU765_v2.g13134.t1">
    <property type="protein sequence ID" value="JU765_v2.g13134.t1"/>
    <property type="gene ID" value="JU765_v2.g13134"/>
</dbReference>
<accession>A0AC34Q5N9</accession>
<evidence type="ECO:0000313" key="1">
    <source>
        <dbReference type="Proteomes" id="UP000887576"/>
    </source>
</evidence>
<reference evidence="2" key="1">
    <citation type="submission" date="2022-11" db="UniProtKB">
        <authorList>
            <consortium name="WormBaseParasite"/>
        </authorList>
    </citation>
    <scope>IDENTIFICATION</scope>
</reference>
<protein>
    <submittedName>
        <fullName evidence="2">Uncharacterized protein</fullName>
    </submittedName>
</protein>
<name>A0AC34Q5N9_9BILA</name>
<dbReference type="Proteomes" id="UP000887576">
    <property type="component" value="Unplaced"/>
</dbReference>